<accession>A0A858R523</accession>
<gene>
    <name evidence="2" type="ORF">HHL28_04310</name>
</gene>
<dbReference type="Proteomes" id="UP000501891">
    <property type="component" value="Chromosome"/>
</dbReference>
<dbReference type="InterPro" id="IPR002716">
    <property type="entry name" value="PIN_dom"/>
</dbReference>
<dbReference type="Pfam" id="PF01850">
    <property type="entry name" value="PIN"/>
    <property type="match status" value="1"/>
</dbReference>
<proteinExistence type="predicted"/>
<reference evidence="2" key="1">
    <citation type="submission" date="2020-04" db="EMBL/GenBank/DDBJ databases">
        <title>A desert anoxygenic phototrophic bacterium fixes CO2 using RubisCO under aerobic conditions.</title>
        <authorList>
            <person name="Tang K."/>
        </authorList>
    </citation>
    <scope>NUCLEOTIDE SEQUENCE [LARGE SCALE GENOMIC DNA]</scope>
    <source>
        <strain evidence="2">MIMtkB3</strain>
    </source>
</reference>
<feature type="domain" description="PIN" evidence="1">
    <location>
        <begin position="5"/>
        <end position="116"/>
    </location>
</feature>
<dbReference type="EMBL" id="CP051775">
    <property type="protein sequence ID" value="QJE72422.1"/>
    <property type="molecule type" value="Genomic_DNA"/>
</dbReference>
<dbReference type="AlphaFoldDB" id="A0A858R523"/>
<evidence type="ECO:0000313" key="2">
    <source>
        <dbReference type="EMBL" id="QJE72422.1"/>
    </source>
</evidence>
<dbReference type="CDD" id="cd18683">
    <property type="entry name" value="PIN_VapC-like"/>
    <property type="match status" value="1"/>
</dbReference>
<evidence type="ECO:0000313" key="3">
    <source>
        <dbReference type="Proteomes" id="UP000501891"/>
    </source>
</evidence>
<dbReference type="KEGG" id="acru:HHL28_04310"/>
<sequence>MIFTVDTNILVRAIMQDDPAQSPIATRCLQTAQKFAVPTPVLCELAWVLSRTYGYTRSALAVAIFALRDFENAILDTEAVDAGLAMLHAGGDFADGAVAHMGSRMGAPLFLSFDQKAVKLLRRVDRQAALPTEV</sequence>
<evidence type="ECO:0000259" key="1">
    <source>
        <dbReference type="Pfam" id="PF01850"/>
    </source>
</evidence>
<protein>
    <submittedName>
        <fullName evidence="2">Type II toxin-antitoxin system VapC family toxin</fullName>
    </submittedName>
</protein>
<dbReference type="InterPro" id="IPR029060">
    <property type="entry name" value="PIN-like_dom_sf"/>
</dbReference>
<dbReference type="PANTHER" id="PTHR39664">
    <property type="match status" value="1"/>
</dbReference>
<organism evidence="2 3">
    <name type="scientific">Aerophototrophica crusticola</name>
    <dbReference type="NCBI Taxonomy" id="1709002"/>
    <lineage>
        <taxon>Bacteria</taxon>
        <taxon>Pseudomonadati</taxon>
        <taxon>Pseudomonadota</taxon>
        <taxon>Alphaproteobacteria</taxon>
        <taxon>Rhodospirillales</taxon>
        <taxon>Rhodospirillaceae</taxon>
        <taxon>Aerophototrophica</taxon>
    </lineage>
</organism>
<dbReference type="Gene3D" id="3.40.50.1010">
    <property type="entry name" value="5'-nuclease"/>
    <property type="match status" value="1"/>
</dbReference>
<dbReference type="PANTHER" id="PTHR39664:SF2">
    <property type="entry name" value="NUCLEIC ACID-BINDING PROTEIN, CONTAINING PIN DOMAIN-RELATED"/>
    <property type="match status" value="1"/>
</dbReference>
<dbReference type="SUPFAM" id="SSF88723">
    <property type="entry name" value="PIN domain-like"/>
    <property type="match status" value="1"/>
</dbReference>
<name>A0A858R523_9PROT</name>
<keyword evidence="3" id="KW-1185">Reference proteome</keyword>